<keyword evidence="9 12" id="KW-1133">Transmembrane helix</keyword>
<dbReference type="GO" id="GO:0005524">
    <property type="term" value="F:ATP binding"/>
    <property type="evidence" value="ECO:0007669"/>
    <property type="project" value="UniProtKB-KW"/>
</dbReference>
<dbReference type="SUPFAM" id="SSF55785">
    <property type="entry name" value="PYP-like sensor domain (PAS domain)"/>
    <property type="match status" value="2"/>
</dbReference>
<dbReference type="PROSITE" id="PS50113">
    <property type="entry name" value="PAC"/>
    <property type="match status" value="2"/>
</dbReference>
<dbReference type="EMBL" id="WODC01000009">
    <property type="protein sequence ID" value="MUM78565.1"/>
    <property type="molecule type" value="Genomic_DNA"/>
</dbReference>
<dbReference type="EC" id="2.7.13.3" evidence="3"/>
<evidence type="ECO:0000256" key="5">
    <source>
        <dbReference type="ARBA" id="ARBA00022692"/>
    </source>
</evidence>
<dbReference type="PANTHER" id="PTHR42878:SF7">
    <property type="entry name" value="SENSOR HISTIDINE KINASE GLRK"/>
    <property type="match status" value="1"/>
</dbReference>
<evidence type="ECO:0000313" key="17">
    <source>
        <dbReference type="EMBL" id="MUM78565.1"/>
    </source>
</evidence>
<feature type="domain" description="PAS" evidence="15">
    <location>
        <begin position="280"/>
        <end position="332"/>
    </location>
</feature>
<dbReference type="Pfam" id="PF02518">
    <property type="entry name" value="HATPase_c"/>
    <property type="match status" value="1"/>
</dbReference>
<evidence type="ECO:0000256" key="10">
    <source>
        <dbReference type="ARBA" id="ARBA00023012"/>
    </source>
</evidence>
<keyword evidence="13" id="KW-0732">Signal</keyword>
<dbReference type="SMART" id="SM00388">
    <property type="entry name" value="HisKA"/>
    <property type="match status" value="1"/>
</dbReference>
<dbReference type="CDD" id="cd00082">
    <property type="entry name" value="HisKA"/>
    <property type="match status" value="1"/>
</dbReference>
<evidence type="ECO:0000256" key="11">
    <source>
        <dbReference type="ARBA" id="ARBA00023136"/>
    </source>
</evidence>
<dbReference type="InterPro" id="IPR035965">
    <property type="entry name" value="PAS-like_dom_sf"/>
</dbReference>
<keyword evidence="7" id="KW-0418">Kinase</keyword>
<keyword evidence="6" id="KW-0547">Nucleotide-binding</keyword>
<evidence type="ECO:0000259" key="15">
    <source>
        <dbReference type="PROSITE" id="PS50112"/>
    </source>
</evidence>
<dbReference type="GO" id="GO:0000155">
    <property type="term" value="F:phosphorelay sensor kinase activity"/>
    <property type="evidence" value="ECO:0007669"/>
    <property type="project" value="InterPro"/>
</dbReference>
<dbReference type="Gene3D" id="1.10.287.130">
    <property type="match status" value="1"/>
</dbReference>
<feature type="domain" description="Histidine kinase" evidence="14">
    <location>
        <begin position="546"/>
        <end position="759"/>
    </location>
</feature>
<evidence type="ECO:0000256" key="3">
    <source>
        <dbReference type="ARBA" id="ARBA00012438"/>
    </source>
</evidence>
<feature type="signal peptide" evidence="13">
    <location>
        <begin position="1"/>
        <end position="22"/>
    </location>
</feature>
<dbReference type="InterPro" id="IPR005467">
    <property type="entry name" value="His_kinase_dom"/>
</dbReference>
<keyword evidence="5 12" id="KW-0812">Transmembrane</keyword>
<dbReference type="InterPro" id="IPR036097">
    <property type="entry name" value="HisK_dim/P_sf"/>
</dbReference>
<keyword evidence="11 12" id="KW-0472">Membrane</keyword>
<dbReference type="NCBIfam" id="TIGR00229">
    <property type="entry name" value="sensory_box"/>
    <property type="match status" value="2"/>
</dbReference>
<dbReference type="Proteomes" id="UP000461162">
    <property type="component" value="Unassembled WGS sequence"/>
</dbReference>
<dbReference type="SUPFAM" id="SSF55874">
    <property type="entry name" value="ATPase domain of HSP90 chaperone/DNA topoisomerase II/histidine kinase"/>
    <property type="match status" value="1"/>
</dbReference>
<feature type="domain" description="PAC" evidence="16">
    <location>
        <begin position="490"/>
        <end position="542"/>
    </location>
</feature>
<dbReference type="Pfam" id="PF00512">
    <property type="entry name" value="HisKA"/>
    <property type="match status" value="1"/>
</dbReference>
<dbReference type="Gene3D" id="3.30.565.10">
    <property type="entry name" value="Histidine kinase-like ATPase, C-terminal domain"/>
    <property type="match status" value="1"/>
</dbReference>
<proteinExistence type="predicted"/>
<evidence type="ECO:0000256" key="7">
    <source>
        <dbReference type="ARBA" id="ARBA00022777"/>
    </source>
</evidence>
<dbReference type="SMART" id="SM01079">
    <property type="entry name" value="CHASE"/>
    <property type="match status" value="1"/>
</dbReference>
<dbReference type="SMART" id="SM00387">
    <property type="entry name" value="HATPase_c"/>
    <property type="match status" value="1"/>
</dbReference>
<dbReference type="AlphaFoldDB" id="A0A7K1KR37"/>
<dbReference type="SMART" id="SM00091">
    <property type="entry name" value="PAS"/>
    <property type="match status" value="2"/>
</dbReference>
<evidence type="ECO:0000256" key="12">
    <source>
        <dbReference type="SAM" id="Phobius"/>
    </source>
</evidence>
<dbReference type="SUPFAM" id="SSF47384">
    <property type="entry name" value="Homodimeric domain of signal transducing histidine kinase"/>
    <property type="match status" value="1"/>
</dbReference>
<accession>A0A7K1KR37</accession>
<feature type="chain" id="PRO_5029636585" description="histidine kinase" evidence="13">
    <location>
        <begin position="23"/>
        <end position="759"/>
    </location>
</feature>
<dbReference type="GO" id="GO:0016020">
    <property type="term" value="C:membrane"/>
    <property type="evidence" value="ECO:0007669"/>
    <property type="project" value="UniProtKB-SubCell"/>
</dbReference>
<evidence type="ECO:0000256" key="1">
    <source>
        <dbReference type="ARBA" id="ARBA00000085"/>
    </source>
</evidence>
<dbReference type="PROSITE" id="PS50109">
    <property type="entry name" value="HIS_KIN"/>
    <property type="match status" value="1"/>
</dbReference>
<dbReference type="GO" id="GO:0006355">
    <property type="term" value="P:regulation of DNA-templated transcription"/>
    <property type="evidence" value="ECO:0007669"/>
    <property type="project" value="InterPro"/>
</dbReference>
<dbReference type="InterPro" id="IPR006189">
    <property type="entry name" value="CHASE_dom"/>
</dbReference>
<dbReference type="Gene3D" id="3.30.450.20">
    <property type="entry name" value="PAS domain"/>
    <property type="match status" value="2"/>
</dbReference>
<protein>
    <recommendedName>
        <fullName evidence="3">histidine kinase</fullName>
        <ecNumber evidence="3">2.7.13.3</ecNumber>
    </recommendedName>
</protein>
<dbReference type="InterPro" id="IPR000014">
    <property type="entry name" value="PAS"/>
</dbReference>
<sequence length="759" mass="82391">MPRRIACLIPLLVGLALAAALAAIVHADGLRHAQQTRLEVFHRLSMVQGGFEGALNARLLLARTLRVVISLDPDLNQQAFANLVKGLLADMGGVRFVKLVRDDRITHAFPEATARPGQRLSDVSPPEVGQAALRAARTGQIQVLAPTRMPEGDESVVALMPAVLPDGGHWGMVVMWIEARPLLREAGIMDASLRLDIAFREQTADGWRLMHGAASVFAADPVVMNTPVPQGVWQAGAVPLGGWRPSPNRVPLIFGGGALVLVVTTALLAIMRLLSVRLREREQYRYLVQNARSIILRIDQAGDIVFCNEHTERLLGYEPGELMGMPLVGTLIPERGPDGESAKRRLNKLLRDPAEPVLAETAVIRRSGELVWVSWAYSPVRSPDGTLVELLCVGTEITDRRKAEEALRKSERQYRLLADNVTDVIWGTDADLRVTFVSKSDLGLRGFARADVLGRPLCEFLTGVSRGRLQEAVATLKGMVAMGPEQLPAVTQDLEFLCADGRSIWLETRLGLLLNESGDSVGMLGVGRDITDRKLAEALRDDVERMARHDLKTPLGAVVGLPGEILRLGGLSEAQSAMLLTIEQAGEAMLTLINRSLDLFKMERGTYVLNRSPVDLLQTLERIKAECRFILREKGVSVGIEVEGGMPDEAVVIPAEEDLLHSMLANLLLNAFQASPEGGSVTISLALGDPLTLTIRNQGEVPPGIREAFFQKYARAEASPGSGLGTYSARLMALTHGGDISLDAATPGETRVIVTLPRR</sequence>
<keyword evidence="8" id="KW-0067">ATP-binding</keyword>
<keyword evidence="18" id="KW-1185">Reference proteome</keyword>
<feature type="transmembrane region" description="Helical" evidence="12">
    <location>
        <begin position="252"/>
        <end position="274"/>
    </location>
</feature>
<dbReference type="InterPro" id="IPR050351">
    <property type="entry name" value="BphY/WalK/GraS-like"/>
</dbReference>
<evidence type="ECO:0000256" key="4">
    <source>
        <dbReference type="ARBA" id="ARBA00022679"/>
    </source>
</evidence>
<dbReference type="CDD" id="cd00130">
    <property type="entry name" value="PAS"/>
    <property type="match status" value="2"/>
</dbReference>
<dbReference type="GO" id="GO:0007234">
    <property type="term" value="P:osmosensory signaling via phosphorelay pathway"/>
    <property type="evidence" value="ECO:0007669"/>
    <property type="project" value="TreeGrafter"/>
</dbReference>
<dbReference type="InterPro" id="IPR013767">
    <property type="entry name" value="PAS_fold"/>
</dbReference>
<evidence type="ECO:0000259" key="14">
    <source>
        <dbReference type="PROSITE" id="PS50109"/>
    </source>
</evidence>
<evidence type="ECO:0000259" key="16">
    <source>
        <dbReference type="PROSITE" id="PS50113"/>
    </source>
</evidence>
<dbReference type="GO" id="GO:0000156">
    <property type="term" value="F:phosphorelay response regulator activity"/>
    <property type="evidence" value="ECO:0007669"/>
    <property type="project" value="TreeGrafter"/>
</dbReference>
<evidence type="ECO:0000256" key="2">
    <source>
        <dbReference type="ARBA" id="ARBA00004141"/>
    </source>
</evidence>
<evidence type="ECO:0000256" key="8">
    <source>
        <dbReference type="ARBA" id="ARBA00022840"/>
    </source>
</evidence>
<comment type="catalytic activity">
    <reaction evidence="1">
        <text>ATP + protein L-histidine = ADP + protein N-phospho-L-histidine.</text>
        <dbReference type="EC" id="2.7.13.3"/>
    </reaction>
</comment>
<dbReference type="InterPro" id="IPR003661">
    <property type="entry name" value="HisK_dim/P_dom"/>
</dbReference>
<dbReference type="PANTHER" id="PTHR42878">
    <property type="entry name" value="TWO-COMPONENT HISTIDINE KINASE"/>
    <property type="match status" value="1"/>
</dbReference>
<dbReference type="Pfam" id="PF08448">
    <property type="entry name" value="PAS_4"/>
    <property type="match status" value="1"/>
</dbReference>
<dbReference type="GO" id="GO:0030295">
    <property type="term" value="F:protein kinase activator activity"/>
    <property type="evidence" value="ECO:0007669"/>
    <property type="project" value="TreeGrafter"/>
</dbReference>
<comment type="caution">
    <text evidence="17">The sequence shown here is derived from an EMBL/GenBank/DDBJ whole genome shotgun (WGS) entry which is preliminary data.</text>
</comment>
<dbReference type="InterPro" id="IPR001610">
    <property type="entry name" value="PAC"/>
</dbReference>
<evidence type="ECO:0000313" key="18">
    <source>
        <dbReference type="Proteomes" id="UP000461162"/>
    </source>
</evidence>
<keyword evidence="4" id="KW-0808">Transferase</keyword>
<gene>
    <name evidence="17" type="ORF">GKC30_13055</name>
</gene>
<organism evidence="17 18">
    <name type="scientific">Pseudodesulfovibrio alkaliphilus</name>
    <dbReference type="NCBI Taxonomy" id="2661613"/>
    <lineage>
        <taxon>Bacteria</taxon>
        <taxon>Pseudomonadati</taxon>
        <taxon>Thermodesulfobacteriota</taxon>
        <taxon>Desulfovibrionia</taxon>
        <taxon>Desulfovibrionales</taxon>
        <taxon>Desulfovibrionaceae</taxon>
    </lineage>
</organism>
<dbReference type="SMART" id="SM00086">
    <property type="entry name" value="PAC"/>
    <property type="match status" value="2"/>
</dbReference>
<reference evidence="17 18" key="1">
    <citation type="submission" date="2019-11" db="EMBL/GenBank/DDBJ databases">
        <title>Pseudodesulfovibrio alkaliphilus, sp. nov., an alkaliphilic sulfate-reducing bacteria from mud volcano of Taman peninsula, Russia.</title>
        <authorList>
            <person name="Frolova A."/>
            <person name="Merkel A.Y."/>
            <person name="Slobodkin A.I."/>
        </authorList>
    </citation>
    <scope>NUCLEOTIDE SEQUENCE [LARGE SCALE GENOMIC DNA]</scope>
    <source>
        <strain evidence="17 18">F-1</strain>
    </source>
</reference>
<dbReference type="Pfam" id="PF00989">
    <property type="entry name" value="PAS"/>
    <property type="match status" value="1"/>
</dbReference>
<dbReference type="InterPro" id="IPR036890">
    <property type="entry name" value="HATPase_C_sf"/>
</dbReference>
<dbReference type="InterPro" id="IPR003594">
    <property type="entry name" value="HATPase_dom"/>
</dbReference>
<dbReference type="PROSITE" id="PS50112">
    <property type="entry name" value="PAS"/>
    <property type="match status" value="2"/>
</dbReference>
<feature type="domain" description="PAS" evidence="15">
    <location>
        <begin position="410"/>
        <end position="483"/>
    </location>
</feature>
<name>A0A7K1KR37_9BACT</name>
<evidence type="ECO:0000256" key="9">
    <source>
        <dbReference type="ARBA" id="ARBA00022989"/>
    </source>
</evidence>
<dbReference type="RefSeq" id="WP_155935410.1">
    <property type="nucleotide sequence ID" value="NZ_WODC01000009.1"/>
</dbReference>
<keyword evidence="10" id="KW-0902">Two-component regulatory system</keyword>
<feature type="domain" description="PAC" evidence="16">
    <location>
        <begin position="357"/>
        <end position="409"/>
    </location>
</feature>
<dbReference type="CDD" id="cd00075">
    <property type="entry name" value="HATPase"/>
    <property type="match status" value="1"/>
</dbReference>
<evidence type="ECO:0000256" key="6">
    <source>
        <dbReference type="ARBA" id="ARBA00022741"/>
    </source>
</evidence>
<dbReference type="InterPro" id="IPR013656">
    <property type="entry name" value="PAS_4"/>
</dbReference>
<evidence type="ECO:0000256" key="13">
    <source>
        <dbReference type="SAM" id="SignalP"/>
    </source>
</evidence>
<dbReference type="InterPro" id="IPR000700">
    <property type="entry name" value="PAS-assoc_C"/>
</dbReference>
<comment type="subcellular location">
    <subcellularLocation>
        <location evidence="2">Membrane</location>
        <topology evidence="2">Multi-pass membrane protein</topology>
    </subcellularLocation>
</comment>